<evidence type="ECO:0000313" key="1">
    <source>
        <dbReference type="EMBL" id="EAR22803.1"/>
    </source>
</evidence>
<evidence type="ECO:0000313" key="2">
    <source>
        <dbReference type="Proteomes" id="UP000003374"/>
    </source>
</evidence>
<accession>A4BNK4</accession>
<dbReference type="AlphaFoldDB" id="A4BNK4"/>
<dbReference type="HOGENOM" id="CLU_2396656_0_0_6"/>
<sequence length="93" mass="10903">MRKAILGLLAGLFFLGLVAGGSGVRQLHNEIHTIQQQWLTIKASRPNQSTVAQARALWWHTHDLQRRYADNPQVKVWENRTWYTYWDYLKQVG</sequence>
<gene>
    <name evidence="1" type="ORF">NB231_10133</name>
</gene>
<proteinExistence type="predicted"/>
<dbReference type="EMBL" id="AAOF01000002">
    <property type="protein sequence ID" value="EAR22803.1"/>
    <property type="molecule type" value="Genomic_DNA"/>
</dbReference>
<protein>
    <submittedName>
        <fullName evidence="1">Uncharacterized protein</fullName>
    </submittedName>
</protein>
<name>A4BNK4_9GAMM</name>
<comment type="caution">
    <text evidence="1">The sequence shown here is derived from an EMBL/GenBank/DDBJ whole genome shotgun (WGS) entry which is preliminary data.</text>
</comment>
<dbReference type="Proteomes" id="UP000003374">
    <property type="component" value="Unassembled WGS sequence"/>
</dbReference>
<organism evidence="1 2">
    <name type="scientific">Nitrococcus mobilis Nb-231</name>
    <dbReference type="NCBI Taxonomy" id="314278"/>
    <lineage>
        <taxon>Bacteria</taxon>
        <taxon>Pseudomonadati</taxon>
        <taxon>Pseudomonadota</taxon>
        <taxon>Gammaproteobacteria</taxon>
        <taxon>Chromatiales</taxon>
        <taxon>Ectothiorhodospiraceae</taxon>
        <taxon>Nitrococcus</taxon>
    </lineage>
</organism>
<keyword evidence="2" id="KW-1185">Reference proteome</keyword>
<dbReference type="RefSeq" id="WP_005002165.1">
    <property type="nucleotide sequence ID" value="NZ_CH672427.1"/>
</dbReference>
<reference evidence="1 2" key="1">
    <citation type="submission" date="2006-02" db="EMBL/GenBank/DDBJ databases">
        <authorList>
            <person name="Waterbury J."/>
            <person name="Ferriera S."/>
            <person name="Johnson J."/>
            <person name="Kravitz S."/>
            <person name="Halpern A."/>
            <person name="Remington K."/>
            <person name="Beeson K."/>
            <person name="Tran B."/>
            <person name="Rogers Y.-H."/>
            <person name="Friedman R."/>
            <person name="Venter J.C."/>
        </authorList>
    </citation>
    <scope>NUCLEOTIDE SEQUENCE [LARGE SCALE GENOMIC DNA]</scope>
    <source>
        <strain evidence="1 2">Nb-231</strain>
    </source>
</reference>